<keyword evidence="1" id="KW-0732">Signal</keyword>
<evidence type="ECO:0000313" key="3">
    <source>
        <dbReference type="Proteomes" id="UP000308133"/>
    </source>
</evidence>
<gene>
    <name evidence="2" type="ORF">C1H76_9612</name>
</gene>
<dbReference type="AlphaFoldDB" id="A0A4U7AKD4"/>
<name>A0A4U7AKD4_9PEZI</name>
<protein>
    <submittedName>
        <fullName evidence="2">Uncharacterized protein</fullName>
    </submittedName>
</protein>
<feature type="signal peptide" evidence="1">
    <location>
        <begin position="1"/>
        <end position="16"/>
    </location>
</feature>
<organism evidence="2 3">
    <name type="scientific">Elsinoe australis</name>
    <dbReference type="NCBI Taxonomy" id="40998"/>
    <lineage>
        <taxon>Eukaryota</taxon>
        <taxon>Fungi</taxon>
        <taxon>Dikarya</taxon>
        <taxon>Ascomycota</taxon>
        <taxon>Pezizomycotina</taxon>
        <taxon>Dothideomycetes</taxon>
        <taxon>Dothideomycetidae</taxon>
        <taxon>Myriangiales</taxon>
        <taxon>Elsinoaceae</taxon>
        <taxon>Elsinoe</taxon>
    </lineage>
</organism>
<evidence type="ECO:0000313" key="2">
    <source>
        <dbReference type="EMBL" id="TKX18139.1"/>
    </source>
</evidence>
<evidence type="ECO:0000256" key="1">
    <source>
        <dbReference type="SAM" id="SignalP"/>
    </source>
</evidence>
<comment type="caution">
    <text evidence="2">The sequence shown here is derived from an EMBL/GenBank/DDBJ whole genome shotgun (WGS) entry which is preliminary data.</text>
</comment>
<reference evidence="2 3" key="1">
    <citation type="submission" date="2018-02" db="EMBL/GenBank/DDBJ databases">
        <title>Draft genome sequences of Elsinoe sp., causing black scab on jojoba.</title>
        <authorList>
            <person name="Stodart B."/>
            <person name="Jeffress S."/>
            <person name="Ash G."/>
            <person name="Arun Chinnappa K."/>
        </authorList>
    </citation>
    <scope>NUCLEOTIDE SEQUENCE [LARGE SCALE GENOMIC DNA]</scope>
    <source>
        <strain evidence="2 3">Hillstone_2</strain>
    </source>
</reference>
<proteinExistence type="predicted"/>
<feature type="chain" id="PRO_5020514191" evidence="1">
    <location>
        <begin position="17"/>
        <end position="242"/>
    </location>
</feature>
<dbReference type="EMBL" id="PTQR01000131">
    <property type="protein sequence ID" value="TKX18139.1"/>
    <property type="molecule type" value="Genomic_DNA"/>
</dbReference>
<dbReference type="Proteomes" id="UP000308133">
    <property type="component" value="Unassembled WGS sequence"/>
</dbReference>
<accession>A0A4U7AKD4</accession>
<sequence>MGFFSIITHLTAVKSAAVMTTAPVPTPSALPTTIYTPMLAVHTLGCNLQYAATHPGSIQYSNTTSTTTVLSGTLAVLPTVTGAVYSTLTNYATTTTTRANGVTTQYVTVTSTPLVQSTRKIYGSCGPKPAVMKREAAATAGAGIVEKRQVASSTITEYRMDFVAAATCSMEATLYLPAATTTSTITVTPTTTVTATITKEAITPAQTVAVTQTSTAPVHTVVHCAQCRGLAKQGCALYDVIW</sequence>